<evidence type="ECO:0000313" key="3">
    <source>
        <dbReference type="Proteomes" id="UP000005446"/>
    </source>
</evidence>
<evidence type="ECO:0000313" key="2">
    <source>
        <dbReference type="EMBL" id="EHK98787.1"/>
    </source>
</evidence>
<feature type="compositionally biased region" description="Basic and acidic residues" evidence="1">
    <location>
        <begin position="45"/>
        <end position="54"/>
    </location>
</feature>
<comment type="caution">
    <text evidence="2">The sequence shown here is derived from an EMBL/GenBank/DDBJ whole genome shotgun (WGS) entry which is preliminary data.</text>
</comment>
<accession>H0ERH6</accession>
<keyword evidence="3" id="KW-1185">Reference proteome</keyword>
<evidence type="ECO:0000256" key="1">
    <source>
        <dbReference type="SAM" id="MobiDB-lite"/>
    </source>
</evidence>
<dbReference type="Proteomes" id="UP000005446">
    <property type="component" value="Unassembled WGS sequence"/>
</dbReference>
<dbReference type="AlphaFoldDB" id="H0ERH6"/>
<dbReference type="InParanoid" id="H0ERH6"/>
<feature type="compositionally biased region" description="Basic residues" evidence="1">
    <location>
        <begin position="19"/>
        <end position="29"/>
    </location>
</feature>
<name>H0ERH6_GLAL7</name>
<reference evidence="2 3" key="1">
    <citation type="journal article" date="2012" name="Eukaryot. Cell">
        <title>Genome sequence of the fungus Glarea lozoyensis: the first genome sequence of a species from the Helotiaceae family.</title>
        <authorList>
            <person name="Youssar L."/>
            <person name="Gruening B.A."/>
            <person name="Erxleben A."/>
            <person name="Guenther S."/>
            <person name="Huettel W."/>
        </authorList>
    </citation>
    <scope>NUCLEOTIDE SEQUENCE [LARGE SCALE GENOMIC DNA]</scope>
    <source>
        <strain evidence="3">ATCC 74030 / MF5533</strain>
    </source>
</reference>
<sequence>MNVLDTMSSKDDGKLTEKKRTKNSSRKFNRPLILDDWSSKIKNPKAHEDDRRGW</sequence>
<dbReference type="EMBL" id="AGUE01000135">
    <property type="protein sequence ID" value="EHK98787.1"/>
    <property type="molecule type" value="Genomic_DNA"/>
</dbReference>
<protein>
    <submittedName>
        <fullName evidence="2">Uncharacterized protein</fullName>
    </submittedName>
</protein>
<proteinExistence type="predicted"/>
<feature type="region of interest" description="Disordered" evidence="1">
    <location>
        <begin position="1"/>
        <end position="54"/>
    </location>
</feature>
<gene>
    <name evidence="2" type="ORF">M7I_5295</name>
</gene>
<feature type="compositionally biased region" description="Basic and acidic residues" evidence="1">
    <location>
        <begin position="8"/>
        <end position="18"/>
    </location>
</feature>
<organism evidence="2 3">
    <name type="scientific">Glarea lozoyensis (strain ATCC 74030 / MF5533)</name>
    <dbReference type="NCBI Taxonomy" id="1104152"/>
    <lineage>
        <taxon>Eukaryota</taxon>
        <taxon>Fungi</taxon>
        <taxon>Dikarya</taxon>
        <taxon>Ascomycota</taxon>
        <taxon>Pezizomycotina</taxon>
        <taxon>Leotiomycetes</taxon>
        <taxon>Helotiales</taxon>
        <taxon>Helotiaceae</taxon>
        <taxon>Glarea</taxon>
    </lineage>
</organism>
<dbReference type="HOGENOM" id="CLU_3050486_0_0_1"/>